<feature type="domain" description="HTH luxR-type" evidence="4">
    <location>
        <begin position="171"/>
        <end position="236"/>
    </location>
</feature>
<dbReference type="SUPFAM" id="SSF46894">
    <property type="entry name" value="C-terminal effector domain of the bipartite response regulators"/>
    <property type="match status" value="1"/>
</dbReference>
<sequence length="238" mass="27349">MAVDCSLYCDKQECPVSSKKEKHYQHLLISFLRSNALFGLIPENLRLGAFLYNTHIARIVYADENFLNNNQISDRNIEHPAIGRFLLSKIHPVDVRRISLMKRIADKKGHANFLNGIVRIKFKDGYRAIHFMIVKPDEKYSDCEHFRIGIQLKPSSSQTNTHDEIDELEHYQQLIDTLSEREQSILKCIVQGQTDKEVGEILHISAHTAQKHRKNILKKLGIKNTAALSFIAGKSQLF</sequence>
<proteinExistence type="predicted"/>
<keyword evidence="6" id="KW-1185">Reference proteome</keyword>
<dbReference type="EMBL" id="JAENRR010000010">
    <property type="protein sequence ID" value="MBK3516946.1"/>
    <property type="molecule type" value="Genomic_DNA"/>
</dbReference>
<keyword evidence="1" id="KW-0805">Transcription regulation</keyword>
<dbReference type="Proteomes" id="UP000605676">
    <property type="component" value="Unassembled WGS sequence"/>
</dbReference>
<reference evidence="5 6" key="1">
    <citation type="submission" date="2021-01" db="EMBL/GenBank/DDBJ databases">
        <title>Carboxyliciviraga sp.nov., isolated from coastal sediments.</title>
        <authorList>
            <person name="Lu D."/>
            <person name="Zhang T."/>
        </authorList>
    </citation>
    <scope>NUCLEOTIDE SEQUENCE [LARGE SCALE GENOMIC DNA]</scope>
    <source>
        <strain evidence="5 6">N1Y132</strain>
    </source>
</reference>
<dbReference type="PANTHER" id="PTHR44688">
    <property type="entry name" value="DNA-BINDING TRANSCRIPTIONAL ACTIVATOR DEVR_DOSR"/>
    <property type="match status" value="1"/>
</dbReference>
<evidence type="ECO:0000313" key="6">
    <source>
        <dbReference type="Proteomes" id="UP000605676"/>
    </source>
</evidence>
<gene>
    <name evidence="5" type="ORF">JIV24_06300</name>
</gene>
<dbReference type="PANTHER" id="PTHR44688:SF16">
    <property type="entry name" value="DNA-BINDING TRANSCRIPTIONAL ACTIVATOR DEVR_DOSR"/>
    <property type="match status" value="1"/>
</dbReference>
<name>A0ABS1HH82_9BACT</name>
<evidence type="ECO:0000256" key="1">
    <source>
        <dbReference type="ARBA" id="ARBA00023015"/>
    </source>
</evidence>
<accession>A0ABS1HH82</accession>
<evidence type="ECO:0000256" key="2">
    <source>
        <dbReference type="ARBA" id="ARBA00023125"/>
    </source>
</evidence>
<protein>
    <submittedName>
        <fullName evidence="5">LuxR family transcriptional regulator</fullName>
    </submittedName>
</protein>
<evidence type="ECO:0000313" key="5">
    <source>
        <dbReference type="EMBL" id="MBK3516946.1"/>
    </source>
</evidence>
<dbReference type="Gene3D" id="1.10.10.10">
    <property type="entry name" value="Winged helix-like DNA-binding domain superfamily/Winged helix DNA-binding domain"/>
    <property type="match status" value="1"/>
</dbReference>
<evidence type="ECO:0000259" key="4">
    <source>
        <dbReference type="PROSITE" id="PS50043"/>
    </source>
</evidence>
<evidence type="ECO:0000256" key="3">
    <source>
        <dbReference type="ARBA" id="ARBA00023163"/>
    </source>
</evidence>
<keyword evidence="2" id="KW-0238">DNA-binding</keyword>
<dbReference type="Pfam" id="PF00196">
    <property type="entry name" value="GerE"/>
    <property type="match status" value="1"/>
</dbReference>
<keyword evidence="3" id="KW-0804">Transcription</keyword>
<dbReference type="CDD" id="cd06170">
    <property type="entry name" value="LuxR_C_like"/>
    <property type="match status" value="1"/>
</dbReference>
<dbReference type="SMART" id="SM00421">
    <property type="entry name" value="HTH_LUXR"/>
    <property type="match status" value="1"/>
</dbReference>
<dbReference type="PRINTS" id="PR00038">
    <property type="entry name" value="HTHLUXR"/>
</dbReference>
<dbReference type="InterPro" id="IPR036388">
    <property type="entry name" value="WH-like_DNA-bd_sf"/>
</dbReference>
<comment type="caution">
    <text evidence="5">The sequence shown here is derived from an EMBL/GenBank/DDBJ whole genome shotgun (WGS) entry which is preliminary data.</text>
</comment>
<dbReference type="InterPro" id="IPR016032">
    <property type="entry name" value="Sig_transdc_resp-reg_C-effctor"/>
</dbReference>
<organism evidence="5 6">
    <name type="scientific">Carboxylicivirga marina</name>
    <dbReference type="NCBI Taxonomy" id="2800988"/>
    <lineage>
        <taxon>Bacteria</taxon>
        <taxon>Pseudomonadati</taxon>
        <taxon>Bacteroidota</taxon>
        <taxon>Bacteroidia</taxon>
        <taxon>Marinilabiliales</taxon>
        <taxon>Marinilabiliaceae</taxon>
        <taxon>Carboxylicivirga</taxon>
    </lineage>
</organism>
<dbReference type="InterPro" id="IPR000792">
    <property type="entry name" value="Tscrpt_reg_LuxR_C"/>
</dbReference>
<dbReference type="RefSeq" id="WP_200464174.1">
    <property type="nucleotide sequence ID" value="NZ_JAENRR010000010.1"/>
</dbReference>
<dbReference type="PROSITE" id="PS50043">
    <property type="entry name" value="HTH_LUXR_2"/>
    <property type="match status" value="1"/>
</dbReference>